<dbReference type="NCBIfam" id="TIGR00254">
    <property type="entry name" value="GGDEF"/>
    <property type="match status" value="1"/>
</dbReference>
<dbReference type="InterPro" id="IPR000160">
    <property type="entry name" value="GGDEF_dom"/>
</dbReference>
<evidence type="ECO:0000313" key="3">
    <source>
        <dbReference type="EMBL" id="MBO8414772.1"/>
    </source>
</evidence>
<dbReference type="InterPro" id="IPR052163">
    <property type="entry name" value="DGC-Regulatory_Protein"/>
</dbReference>
<dbReference type="Pfam" id="PF00990">
    <property type="entry name" value="GGDEF"/>
    <property type="match status" value="1"/>
</dbReference>
<dbReference type="EMBL" id="JADINH010000003">
    <property type="protein sequence ID" value="MBO8414772.1"/>
    <property type="molecule type" value="Genomic_DNA"/>
</dbReference>
<proteinExistence type="predicted"/>
<accession>A0A9D9GMN2</accession>
<gene>
    <name evidence="3" type="ORF">IAB19_00105</name>
</gene>
<organism evidence="3 4">
    <name type="scientific">Candidatus Avisuccinivibrio stercorigallinarum</name>
    <dbReference type="NCBI Taxonomy" id="2840704"/>
    <lineage>
        <taxon>Bacteria</taxon>
        <taxon>Pseudomonadati</taxon>
        <taxon>Pseudomonadota</taxon>
        <taxon>Gammaproteobacteria</taxon>
        <taxon>Aeromonadales</taxon>
        <taxon>Succinivibrionaceae</taxon>
        <taxon>Succinivibrionaceae incertae sedis</taxon>
        <taxon>Candidatus Avisuccinivibrio</taxon>
    </lineage>
</organism>
<dbReference type="FunFam" id="3.30.70.270:FF:000001">
    <property type="entry name" value="Diguanylate cyclase domain protein"/>
    <property type="match status" value="1"/>
</dbReference>
<dbReference type="PANTHER" id="PTHR46663">
    <property type="entry name" value="DIGUANYLATE CYCLASE DGCT-RELATED"/>
    <property type="match status" value="1"/>
</dbReference>
<name>A0A9D9GMN2_9GAMM</name>
<dbReference type="GO" id="GO:0003824">
    <property type="term" value="F:catalytic activity"/>
    <property type="evidence" value="ECO:0007669"/>
    <property type="project" value="UniProtKB-ARBA"/>
</dbReference>
<dbReference type="SMART" id="SM00267">
    <property type="entry name" value="GGDEF"/>
    <property type="match status" value="1"/>
</dbReference>
<dbReference type="InterPro" id="IPR043128">
    <property type="entry name" value="Rev_trsase/Diguanyl_cyclase"/>
</dbReference>
<evidence type="ECO:0000313" key="4">
    <source>
        <dbReference type="Proteomes" id="UP000823631"/>
    </source>
</evidence>
<reference evidence="3" key="2">
    <citation type="journal article" date="2021" name="PeerJ">
        <title>Extensive microbial diversity within the chicken gut microbiome revealed by metagenomics and culture.</title>
        <authorList>
            <person name="Gilroy R."/>
            <person name="Ravi A."/>
            <person name="Getino M."/>
            <person name="Pursley I."/>
            <person name="Horton D.L."/>
            <person name="Alikhan N.F."/>
            <person name="Baker D."/>
            <person name="Gharbi K."/>
            <person name="Hall N."/>
            <person name="Watson M."/>
            <person name="Adriaenssens E.M."/>
            <person name="Foster-Nyarko E."/>
            <person name="Jarju S."/>
            <person name="Secka A."/>
            <person name="Antonio M."/>
            <person name="Oren A."/>
            <person name="Chaudhuri R.R."/>
            <person name="La Ragione R."/>
            <person name="Hildebrand F."/>
            <person name="Pallen M.J."/>
        </authorList>
    </citation>
    <scope>NUCLEOTIDE SEQUENCE</scope>
    <source>
        <strain evidence="3">17213</strain>
    </source>
</reference>
<reference evidence="3" key="1">
    <citation type="submission" date="2020-10" db="EMBL/GenBank/DDBJ databases">
        <authorList>
            <person name="Gilroy R."/>
        </authorList>
    </citation>
    <scope>NUCLEOTIDE SEQUENCE</scope>
    <source>
        <strain evidence="3">17213</strain>
    </source>
</reference>
<dbReference type="AlphaFoldDB" id="A0A9D9GMN2"/>
<dbReference type="Gene3D" id="3.30.70.270">
    <property type="match status" value="1"/>
</dbReference>
<comment type="cofactor">
    <cofactor evidence="1">
        <name>Mg(2+)</name>
        <dbReference type="ChEBI" id="CHEBI:18420"/>
    </cofactor>
</comment>
<dbReference type="PROSITE" id="PS50887">
    <property type="entry name" value="GGDEF"/>
    <property type="match status" value="1"/>
</dbReference>
<dbReference type="CDD" id="cd01949">
    <property type="entry name" value="GGDEF"/>
    <property type="match status" value="1"/>
</dbReference>
<dbReference type="PANTHER" id="PTHR46663:SF2">
    <property type="entry name" value="GGDEF DOMAIN-CONTAINING PROTEIN"/>
    <property type="match status" value="1"/>
</dbReference>
<dbReference type="Proteomes" id="UP000823631">
    <property type="component" value="Unassembled WGS sequence"/>
</dbReference>
<evidence type="ECO:0000259" key="2">
    <source>
        <dbReference type="PROSITE" id="PS50887"/>
    </source>
</evidence>
<sequence>MAELSAQFPSMQDRQNRDDLIYIFDRLCIAAVKVDFAVDQVTVLKHSPNKDHWGQGESWTEYLKTSFNGDFFTNESIRGRVGLEGLKAFAMSRAPHDTMIPTKLIGGRKISVNLYSAQSSEPTCVYIVVKDENEPSLMQRIVNIFVYNACDYFVYIDGRRNSYVMYSGNPETPLPPVMSTDYEAEQVKYARAFVVPEEQDFVIGQMHIATYIKQLEDKEEFVFTAGITENGQYRRKKVVCRYYNKADCMLLLYRTDITDVYFENLRYTRELEEALEKAYTDALTSVLNRQGIEYRAQKLLSKTRGRCALMFIDLDNFKQINDNYGHDMGDNVLRQVAFAFKSETRPSDLIGRLGGDEFVILFADVEDLQAVKSIGRRILNRVSMISPIFNLPVQVTASIGISISQGRPRTFEELVKAADDLAYRSKNNGKNQVHIEETD</sequence>
<protein>
    <submittedName>
        <fullName evidence="3">GGDEF domain-containing protein</fullName>
    </submittedName>
</protein>
<comment type="caution">
    <text evidence="3">The sequence shown here is derived from an EMBL/GenBank/DDBJ whole genome shotgun (WGS) entry which is preliminary data.</text>
</comment>
<dbReference type="SUPFAM" id="SSF55073">
    <property type="entry name" value="Nucleotide cyclase"/>
    <property type="match status" value="1"/>
</dbReference>
<evidence type="ECO:0000256" key="1">
    <source>
        <dbReference type="ARBA" id="ARBA00001946"/>
    </source>
</evidence>
<dbReference type="InterPro" id="IPR029787">
    <property type="entry name" value="Nucleotide_cyclase"/>
</dbReference>
<feature type="domain" description="GGDEF" evidence="2">
    <location>
        <begin position="305"/>
        <end position="438"/>
    </location>
</feature>